<dbReference type="RefSeq" id="WP_282198143.1">
    <property type="nucleotide sequence ID" value="NZ_BOQE01000001.1"/>
</dbReference>
<dbReference type="Pfam" id="PF06014">
    <property type="entry name" value="YqgQ-like"/>
    <property type="match status" value="1"/>
</dbReference>
<evidence type="ECO:0000313" key="1">
    <source>
        <dbReference type="EMBL" id="GIM44890.1"/>
    </source>
</evidence>
<sequence>MRGSLYEVRQLLKRFNIMVYTGNDADDAIIMELELKDIFEMGLIEEEEYKRALLLLRSIK</sequence>
<gene>
    <name evidence="1" type="ORF">DNHGIG_04390</name>
</gene>
<dbReference type="SUPFAM" id="SSF158379">
    <property type="entry name" value="YqgQ-like"/>
    <property type="match status" value="1"/>
</dbReference>
<dbReference type="Gene3D" id="1.10.287.760">
    <property type="entry name" value="YqgQ-like"/>
    <property type="match status" value="1"/>
</dbReference>
<dbReference type="InterPro" id="IPR023164">
    <property type="entry name" value="YqgQ-like_sf"/>
</dbReference>
<dbReference type="InterPro" id="IPR009256">
    <property type="entry name" value="YqgQ-like"/>
</dbReference>
<accession>A0AAV4LAU1</accession>
<evidence type="ECO:0008006" key="3">
    <source>
        <dbReference type="Google" id="ProtNLM"/>
    </source>
</evidence>
<evidence type="ECO:0000313" key="2">
    <source>
        <dbReference type="Proteomes" id="UP001057291"/>
    </source>
</evidence>
<protein>
    <recommendedName>
        <fullName evidence="3">DUF910 family protein</fullName>
    </recommendedName>
</protein>
<organism evidence="1 2">
    <name type="scientific">Collibacillus ludicampi</name>
    <dbReference type="NCBI Taxonomy" id="2771369"/>
    <lineage>
        <taxon>Bacteria</taxon>
        <taxon>Bacillati</taxon>
        <taxon>Bacillota</taxon>
        <taxon>Bacilli</taxon>
        <taxon>Bacillales</taxon>
        <taxon>Alicyclobacillaceae</taxon>
        <taxon>Collibacillus</taxon>
    </lineage>
</organism>
<reference evidence="1" key="1">
    <citation type="journal article" date="2023" name="Int. J. Syst. Evol. Microbiol.">
        <title>Collibacillus ludicampi gen. nov., sp. nov., a new soil bacterium of the family Alicyclobacillaceae.</title>
        <authorList>
            <person name="Jojima T."/>
            <person name="Ioku Y."/>
            <person name="Fukuta Y."/>
            <person name="Shirasaka N."/>
            <person name="Matsumura Y."/>
            <person name="Mori M."/>
        </authorList>
    </citation>
    <scope>NUCLEOTIDE SEQUENCE</scope>
    <source>
        <strain evidence="1">TP075</strain>
    </source>
</reference>
<proteinExistence type="predicted"/>
<comment type="caution">
    <text evidence="1">The sequence shown here is derived from an EMBL/GenBank/DDBJ whole genome shotgun (WGS) entry which is preliminary data.</text>
</comment>
<dbReference type="AlphaFoldDB" id="A0AAV4LAU1"/>
<name>A0AAV4LAU1_9BACL</name>
<keyword evidence="2" id="KW-1185">Reference proteome</keyword>
<dbReference type="EMBL" id="BOQE01000001">
    <property type="protein sequence ID" value="GIM44890.1"/>
    <property type="molecule type" value="Genomic_DNA"/>
</dbReference>
<dbReference type="Proteomes" id="UP001057291">
    <property type="component" value="Unassembled WGS sequence"/>
</dbReference>